<keyword evidence="4 8" id="KW-0418">Kinase</keyword>
<dbReference type="InterPro" id="IPR002173">
    <property type="entry name" value="Carboh/pur_kinase_PfkB_CS"/>
</dbReference>
<dbReference type="InterPro" id="IPR029056">
    <property type="entry name" value="Ribokinase-like"/>
</dbReference>
<sequence>MITVVGEALVDLIEHEPGETVARPGGSPANVAVALARLGQPTSLLTQLGDDAYGRTLRAHLSGSGVRLDPASVVDLPGTSVARSRVGPDGQAAYDFDIAWRSFPDGALTARPGPADVCLHTGSLATVLRPGADDVLALVRARRYHATISYDPNCRPSLMGDPAAARQRVEELVAASDIVKVSLEDLAWLYPGRRYERAGHDWLAAGASLVVVTQGDGGAWAATRRCAVRVAALPVTVVDTVGAGDAFTAGLLAALDDREMLGAVRRPALRAVGPDALTAVLRQAARVAAWTCGRRGADPPTRADLTAGSSAVAGSPVAG</sequence>
<dbReference type="AlphaFoldDB" id="A0A1C4Y500"/>
<dbReference type="Proteomes" id="UP000198228">
    <property type="component" value="Chromosome I"/>
</dbReference>
<dbReference type="PROSITE" id="PS00584">
    <property type="entry name" value="PFKB_KINASES_2"/>
    <property type="match status" value="1"/>
</dbReference>
<dbReference type="CDD" id="cd01167">
    <property type="entry name" value="bac_FRK"/>
    <property type="match status" value="1"/>
</dbReference>
<evidence type="ECO:0000256" key="4">
    <source>
        <dbReference type="ARBA" id="ARBA00022777"/>
    </source>
</evidence>
<accession>A0A1C4Y500</accession>
<feature type="domain" description="Carbohydrate kinase PfkB" evidence="7">
    <location>
        <begin position="2"/>
        <end position="300"/>
    </location>
</feature>
<dbReference type="EMBL" id="LT607410">
    <property type="protein sequence ID" value="SCF15779.1"/>
    <property type="molecule type" value="Genomic_DNA"/>
</dbReference>
<evidence type="ECO:0000259" key="7">
    <source>
        <dbReference type="Pfam" id="PF00294"/>
    </source>
</evidence>
<keyword evidence="3" id="KW-0547">Nucleotide-binding</keyword>
<evidence type="ECO:0000313" key="9">
    <source>
        <dbReference type="Proteomes" id="UP000198228"/>
    </source>
</evidence>
<dbReference type="InterPro" id="IPR011611">
    <property type="entry name" value="PfkB_dom"/>
</dbReference>
<proteinExistence type="inferred from homology"/>
<evidence type="ECO:0000256" key="1">
    <source>
        <dbReference type="ARBA" id="ARBA00010688"/>
    </source>
</evidence>
<comment type="similarity">
    <text evidence="1">Belongs to the carbohydrate kinase PfkB family.</text>
</comment>
<dbReference type="GO" id="GO:0005524">
    <property type="term" value="F:ATP binding"/>
    <property type="evidence" value="ECO:0007669"/>
    <property type="project" value="UniProtKB-KW"/>
</dbReference>
<reference evidence="8 9" key="1">
    <citation type="submission" date="2016-06" db="EMBL/GenBank/DDBJ databases">
        <authorList>
            <person name="Kjaerup R.B."/>
            <person name="Dalgaard T.S."/>
            <person name="Juul-Madsen H.R."/>
        </authorList>
    </citation>
    <scope>NUCLEOTIDE SEQUENCE [LARGE SCALE GENOMIC DNA]</scope>
    <source>
        <strain evidence="8 9">DSM 43821</strain>
    </source>
</reference>
<protein>
    <submittedName>
        <fullName evidence="8">Fructokinase</fullName>
    </submittedName>
</protein>
<dbReference type="PANTHER" id="PTHR43085:SF1">
    <property type="entry name" value="PSEUDOURIDINE KINASE-RELATED"/>
    <property type="match status" value="1"/>
</dbReference>
<dbReference type="RefSeq" id="WP_197700851.1">
    <property type="nucleotide sequence ID" value="NZ_LT607410.1"/>
</dbReference>
<dbReference type="GO" id="GO:0016301">
    <property type="term" value="F:kinase activity"/>
    <property type="evidence" value="ECO:0007669"/>
    <property type="project" value="UniProtKB-KW"/>
</dbReference>
<evidence type="ECO:0000256" key="2">
    <source>
        <dbReference type="ARBA" id="ARBA00022679"/>
    </source>
</evidence>
<dbReference type="SUPFAM" id="SSF53613">
    <property type="entry name" value="Ribokinase-like"/>
    <property type="match status" value="1"/>
</dbReference>
<dbReference type="PANTHER" id="PTHR43085">
    <property type="entry name" value="HEXOKINASE FAMILY MEMBER"/>
    <property type="match status" value="1"/>
</dbReference>
<dbReference type="Gene3D" id="3.40.1190.20">
    <property type="match status" value="1"/>
</dbReference>
<feature type="compositionally biased region" description="Low complexity" evidence="6">
    <location>
        <begin position="307"/>
        <end position="319"/>
    </location>
</feature>
<evidence type="ECO:0000313" key="8">
    <source>
        <dbReference type="EMBL" id="SCF15779.1"/>
    </source>
</evidence>
<evidence type="ECO:0000256" key="3">
    <source>
        <dbReference type="ARBA" id="ARBA00022741"/>
    </source>
</evidence>
<name>A0A1C4Y500_9ACTN</name>
<gene>
    <name evidence="8" type="ORF">GA0074696_3055</name>
</gene>
<keyword evidence="5" id="KW-0067">ATP-binding</keyword>
<dbReference type="InterPro" id="IPR050306">
    <property type="entry name" value="PfkB_Carbo_kinase"/>
</dbReference>
<evidence type="ECO:0000256" key="5">
    <source>
        <dbReference type="ARBA" id="ARBA00022840"/>
    </source>
</evidence>
<keyword evidence="2" id="KW-0808">Transferase</keyword>
<feature type="region of interest" description="Disordered" evidence="6">
    <location>
        <begin position="298"/>
        <end position="319"/>
    </location>
</feature>
<evidence type="ECO:0000256" key="6">
    <source>
        <dbReference type="SAM" id="MobiDB-lite"/>
    </source>
</evidence>
<organism evidence="8 9">
    <name type="scientific">Micromonospora purpureochromogenes</name>
    <dbReference type="NCBI Taxonomy" id="47872"/>
    <lineage>
        <taxon>Bacteria</taxon>
        <taxon>Bacillati</taxon>
        <taxon>Actinomycetota</taxon>
        <taxon>Actinomycetes</taxon>
        <taxon>Micromonosporales</taxon>
        <taxon>Micromonosporaceae</taxon>
        <taxon>Micromonospora</taxon>
    </lineage>
</organism>
<dbReference type="Pfam" id="PF00294">
    <property type="entry name" value="PfkB"/>
    <property type="match status" value="1"/>
</dbReference>
<dbReference type="PROSITE" id="PS00583">
    <property type="entry name" value="PFKB_KINASES_1"/>
    <property type="match status" value="1"/>
</dbReference>